<keyword evidence="1" id="KW-0472">Membrane</keyword>
<dbReference type="AlphaFoldDB" id="A0A516SGU7"/>
<keyword evidence="3" id="KW-1185">Reference proteome</keyword>
<reference evidence="3" key="1">
    <citation type="submission" date="2019-07" db="EMBL/GenBank/DDBJ databases">
        <title>Chitinimonas sp. nov., isolated from Ny-Alesund, arctica soil.</title>
        <authorList>
            <person name="Xu Q."/>
            <person name="Peng F."/>
        </authorList>
    </citation>
    <scope>NUCLEOTIDE SEQUENCE [LARGE SCALE GENOMIC DNA]</scope>
    <source>
        <strain evidence="3">R3-44</strain>
    </source>
</reference>
<feature type="transmembrane region" description="Helical" evidence="1">
    <location>
        <begin position="94"/>
        <end position="116"/>
    </location>
</feature>
<evidence type="ECO:0000256" key="1">
    <source>
        <dbReference type="SAM" id="Phobius"/>
    </source>
</evidence>
<feature type="transmembrane region" description="Helical" evidence="1">
    <location>
        <begin position="36"/>
        <end position="55"/>
    </location>
</feature>
<evidence type="ECO:0000313" key="2">
    <source>
        <dbReference type="EMBL" id="QDQ27386.1"/>
    </source>
</evidence>
<dbReference type="RefSeq" id="WP_144278779.1">
    <property type="nucleotide sequence ID" value="NZ_CP041730.1"/>
</dbReference>
<proteinExistence type="predicted"/>
<dbReference type="EMBL" id="CP041730">
    <property type="protein sequence ID" value="QDQ27386.1"/>
    <property type="molecule type" value="Genomic_DNA"/>
</dbReference>
<organism evidence="2 3">
    <name type="scientific">Chitinimonas arctica</name>
    <dbReference type="NCBI Taxonomy" id="2594795"/>
    <lineage>
        <taxon>Bacteria</taxon>
        <taxon>Pseudomonadati</taxon>
        <taxon>Pseudomonadota</taxon>
        <taxon>Betaproteobacteria</taxon>
        <taxon>Neisseriales</taxon>
        <taxon>Chitinibacteraceae</taxon>
        <taxon>Chitinimonas</taxon>
    </lineage>
</organism>
<dbReference type="Proteomes" id="UP000317550">
    <property type="component" value="Chromosome"/>
</dbReference>
<evidence type="ECO:0000313" key="3">
    <source>
        <dbReference type="Proteomes" id="UP000317550"/>
    </source>
</evidence>
<keyword evidence="1" id="KW-1133">Transmembrane helix</keyword>
<dbReference type="KEGG" id="cari:FNU76_14030"/>
<accession>A0A516SGU7</accession>
<gene>
    <name evidence="2" type="ORF">FNU76_14030</name>
</gene>
<sequence length="117" mass="12157">MHYRSALKFIGITNLLALLVTALAAYFLGRTTTIQLADTGSVIAMVICALGALMARGARLGDGPVSHQMTASVADSPNSLRGADYDDMLAGVSYGALLIVAGLLWLGVVVGMYQLLA</sequence>
<keyword evidence="1" id="KW-0812">Transmembrane</keyword>
<name>A0A516SGU7_9NEIS</name>
<feature type="transmembrane region" description="Helical" evidence="1">
    <location>
        <begin position="6"/>
        <end position="29"/>
    </location>
</feature>
<protein>
    <submittedName>
        <fullName evidence="2">Uncharacterized protein</fullName>
    </submittedName>
</protein>